<dbReference type="GO" id="GO:0009002">
    <property type="term" value="F:serine-type D-Ala-D-Ala carboxypeptidase activity"/>
    <property type="evidence" value="ECO:0007669"/>
    <property type="project" value="InterPro"/>
</dbReference>
<dbReference type="Pfam" id="PF00768">
    <property type="entry name" value="Peptidase_S11"/>
    <property type="match status" value="1"/>
</dbReference>
<dbReference type="Proteomes" id="UP001145094">
    <property type="component" value="Unassembled WGS sequence"/>
</dbReference>
<dbReference type="EMBL" id="BSCH01000007">
    <property type="protein sequence ID" value="GLG89986.1"/>
    <property type="molecule type" value="Genomic_DNA"/>
</dbReference>
<reference evidence="12" key="1">
    <citation type="submission" date="2022-11" db="EMBL/GenBank/DDBJ databases">
        <title>Draft genome sequence of Sellimonas catena strain 12EGH17.</title>
        <authorList>
            <person name="Atsushi H."/>
            <person name="Moriya O."/>
            <person name="Mitsuo S."/>
        </authorList>
    </citation>
    <scope>NUCLEOTIDE SEQUENCE</scope>
    <source>
        <strain evidence="12">12EGH17</strain>
    </source>
</reference>
<evidence type="ECO:0000256" key="3">
    <source>
        <dbReference type="ARBA" id="ARBA00022801"/>
    </source>
</evidence>
<evidence type="ECO:0000313" key="14">
    <source>
        <dbReference type="Proteomes" id="UP001145094"/>
    </source>
</evidence>
<evidence type="ECO:0000256" key="10">
    <source>
        <dbReference type="SAM" id="MobiDB-lite"/>
    </source>
</evidence>
<keyword evidence="6" id="KW-0961">Cell wall biogenesis/degradation</keyword>
<sequence>MSSYREEEAQKRRERIEKNRQKRSRRHGNKKNQKKNHRRQIAAGICLVLIAAAGGGVYAVSMQHAQKNAEMVSYEKENYSGSVFSTDGLAATNLCVASENTDEIQYSGTTNVHAAGLFDLNGANVLYSNQIHDRLYPASTTKILTALLALEKGNLSDVVTVGENAAASSFPVDASLCGLQEGDQLTLGDLLYGLLLSSGNDAATAIAEHISGSEEAFVEEMNARAKELMAVNTHFTNPHGLHDDNHYTTAYDLYLIFNTCIQNEEFMKVIEAESYTASIKEADGSVRTEEWKPTNYYARGIVNAPDGVTVVGGKTGTTGEAGYCLILLDRNSADHPYISIVMGAGSRDILYQNMNALLEGTQN</sequence>
<comment type="caution">
    <text evidence="13">The sequence shown here is derived from an EMBL/GenBank/DDBJ whole genome shotgun (WGS) entry which is preliminary data.</text>
</comment>
<dbReference type="InterPro" id="IPR012338">
    <property type="entry name" value="Beta-lactam/transpept-like"/>
</dbReference>
<feature type="active site" evidence="7">
    <location>
        <position position="198"/>
    </location>
</feature>
<reference evidence="12" key="2">
    <citation type="submission" date="2022-11" db="EMBL/GenBank/DDBJ databases">
        <title>Draft genome sequence of Sellimonas catena strain 12EGH17.</title>
        <authorList>
            <person name="Hisatomi A."/>
            <person name="Ohkuma M."/>
            <person name="Sakamoto M."/>
        </authorList>
    </citation>
    <scope>NUCLEOTIDE SEQUENCE</scope>
    <source>
        <strain evidence="12">12EGH17</strain>
    </source>
</reference>
<dbReference type="Proteomes" id="UP001145145">
    <property type="component" value="Unassembled WGS sequence"/>
</dbReference>
<evidence type="ECO:0000313" key="15">
    <source>
        <dbReference type="Proteomes" id="UP001145145"/>
    </source>
</evidence>
<dbReference type="PANTHER" id="PTHR21581:SF33">
    <property type="entry name" value="D-ALANYL-D-ALANINE CARBOXYPEPTIDASE DACB"/>
    <property type="match status" value="1"/>
</dbReference>
<dbReference type="SUPFAM" id="SSF56601">
    <property type="entry name" value="beta-lactamase/transpeptidase-like"/>
    <property type="match status" value="1"/>
</dbReference>
<dbReference type="GO" id="GO:0009252">
    <property type="term" value="P:peptidoglycan biosynthetic process"/>
    <property type="evidence" value="ECO:0007669"/>
    <property type="project" value="UniProtKB-KW"/>
</dbReference>
<name>A0A9W6CAS8_9FIRM</name>
<evidence type="ECO:0000256" key="4">
    <source>
        <dbReference type="ARBA" id="ARBA00022960"/>
    </source>
</evidence>
<evidence type="ECO:0000256" key="6">
    <source>
        <dbReference type="ARBA" id="ARBA00023316"/>
    </source>
</evidence>
<feature type="compositionally biased region" description="Basic and acidic residues" evidence="10">
    <location>
        <begin position="1"/>
        <end position="19"/>
    </location>
</feature>
<comment type="similarity">
    <text evidence="1 9">Belongs to the peptidase S11 family.</text>
</comment>
<dbReference type="EMBL" id="BSBO01000027">
    <property type="protein sequence ID" value="GLG05310.1"/>
    <property type="molecule type" value="Genomic_DNA"/>
</dbReference>
<dbReference type="InterPro" id="IPR001967">
    <property type="entry name" value="Peptidase_S11_N"/>
</dbReference>
<keyword evidence="4" id="KW-0133">Cell shape</keyword>
<dbReference type="GO" id="GO:0008360">
    <property type="term" value="P:regulation of cell shape"/>
    <property type="evidence" value="ECO:0007669"/>
    <property type="project" value="UniProtKB-KW"/>
</dbReference>
<feature type="binding site" evidence="8">
    <location>
        <position position="314"/>
    </location>
    <ligand>
        <name>substrate</name>
    </ligand>
</feature>
<dbReference type="PRINTS" id="PR00725">
    <property type="entry name" value="DADACBPTASE1"/>
</dbReference>
<dbReference type="InterPro" id="IPR018044">
    <property type="entry name" value="Peptidase_S11"/>
</dbReference>
<dbReference type="GO" id="GO:0006508">
    <property type="term" value="P:proteolysis"/>
    <property type="evidence" value="ECO:0007669"/>
    <property type="project" value="InterPro"/>
</dbReference>
<dbReference type="AlphaFoldDB" id="A0A9W6CAS8"/>
<protein>
    <recommendedName>
        <fullName evidence="11">Peptidase S11 D-alanyl-D-alanine carboxypeptidase A N-terminal domain-containing protein</fullName>
    </recommendedName>
</protein>
<reference evidence="13" key="3">
    <citation type="submission" date="2022-11" db="EMBL/GenBank/DDBJ databases">
        <title>Draft genome sequence of Sellimonas catena strain 18CBH55.</title>
        <authorList>
            <person name="Hisatomi A."/>
            <person name="Ohkuma M."/>
            <person name="Sakamoto M."/>
        </authorList>
    </citation>
    <scope>NUCLEOTIDE SEQUENCE</scope>
    <source>
        <strain evidence="13">18CBH55</strain>
    </source>
</reference>
<evidence type="ECO:0000259" key="11">
    <source>
        <dbReference type="Pfam" id="PF00768"/>
    </source>
</evidence>
<evidence type="ECO:0000256" key="9">
    <source>
        <dbReference type="RuleBase" id="RU004016"/>
    </source>
</evidence>
<evidence type="ECO:0000256" key="5">
    <source>
        <dbReference type="ARBA" id="ARBA00022984"/>
    </source>
</evidence>
<evidence type="ECO:0000256" key="8">
    <source>
        <dbReference type="PIRSR" id="PIRSR618044-2"/>
    </source>
</evidence>
<feature type="domain" description="Peptidase S11 D-alanyl-D-alanine carboxypeptidase A N-terminal" evidence="11">
    <location>
        <begin position="113"/>
        <end position="344"/>
    </location>
</feature>
<feature type="region of interest" description="Disordered" evidence="10">
    <location>
        <begin position="1"/>
        <end position="38"/>
    </location>
</feature>
<evidence type="ECO:0000256" key="7">
    <source>
        <dbReference type="PIRSR" id="PIRSR618044-1"/>
    </source>
</evidence>
<evidence type="ECO:0000313" key="13">
    <source>
        <dbReference type="EMBL" id="GLG89986.1"/>
    </source>
</evidence>
<keyword evidence="15" id="KW-1185">Reference proteome</keyword>
<dbReference type="GO" id="GO:0071555">
    <property type="term" value="P:cell wall organization"/>
    <property type="evidence" value="ECO:0007669"/>
    <property type="project" value="UniProtKB-KW"/>
</dbReference>
<keyword evidence="2" id="KW-0732">Signal</keyword>
<reference evidence="13 15" key="5">
    <citation type="journal article" date="2023" name="Int. J. Syst. Evol. Microbiol.">
        <title>Sellimonas catena sp. nov., isolated from human faeces.</title>
        <authorList>
            <person name="Hisatomi A."/>
            <person name="Ohkuma M."/>
            <person name="Sakamoto M."/>
        </authorList>
    </citation>
    <scope>NUCLEOTIDE SEQUENCE</scope>
    <source>
        <strain evidence="12 15">12EGH17</strain>
        <strain evidence="13">18CBH55</strain>
    </source>
</reference>
<organism evidence="13 14">
    <name type="scientific">Sellimonas catena</name>
    <dbReference type="NCBI Taxonomy" id="2994035"/>
    <lineage>
        <taxon>Bacteria</taxon>
        <taxon>Bacillati</taxon>
        <taxon>Bacillota</taxon>
        <taxon>Clostridia</taxon>
        <taxon>Lachnospirales</taxon>
        <taxon>Lachnospiraceae</taxon>
        <taxon>Sellimonas</taxon>
    </lineage>
</organism>
<keyword evidence="5" id="KW-0573">Peptidoglycan synthesis</keyword>
<accession>A0A9W6CAS8</accession>
<proteinExistence type="inferred from homology"/>
<keyword evidence="3" id="KW-0378">Hydrolase</keyword>
<evidence type="ECO:0000256" key="1">
    <source>
        <dbReference type="ARBA" id="ARBA00007164"/>
    </source>
</evidence>
<gene>
    <name evidence="12" type="ORF">Selli1_24840</name>
    <name evidence="13" type="ORF">Selli2_14130</name>
</gene>
<dbReference type="Gene3D" id="3.40.710.10">
    <property type="entry name" value="DD-peptidase/beta-lactamase superfamily"/>
    <property type="match status" value="1"/>
</dbReference>
<reference evidence="13" key="4">
    <citation type="submission" date="2022-11" db="EMBL/GenBank/DDBJ databases">
        <title>Draft genome sequence of Sellimonas catena strain 18CBH55.</title>
        <authorList>
            <person name="Atsushi H."/>
            <person name="Moriya O."/>
            <person name="Mitsuo S."/>
        </authorList>
    </citation>
    <scope>NUCLEOTIDE SEQUENCE</scope>
    <source>
        <strain evidence="13">18CBH55</strain>
    </source>
</reference>
<feature type="active site" description="Acyl-ester intermediate" evidence="7">
    <location>
        <position position="139"/>
    </location>
</feature>
<dbReference type="RefSeq" id="WP_281844977.1">
    <property type="nucleotide sequence ID" value="NZ_BSBO01000027.1"/>
</dbReference>
<feature type="active site" description="Proton acceptor" evidence="7">
    <location>
        <position position="142"/>
    </location>
</feature>
<feature type="compositionally biased region" description="Basic residues" evidence="10">
    <location>
        <begin position="20"/>
        <end position="38"/>
    </location>
</feature>
<evidence type="ECO:0000256" key="2">
    <source>
        <dbReference type="ARBA" id="ARBA00022729"/>
    </source>
</evidence>
<evidence type="ECO:0000313" key="12">
    <source>
        <dbReference type="EMBL" id="GLG05310.1"/>
    </source>
</evidence>
<dbReference type="PANTHER" id="PTHR21581">
    <property type="entry name" value="D-ALANYL-D-ALANINE CARBOXYPEPTIDASE"/>
    <property type="match status" value="1"/>
</dbReference>